<dbReference type="AlphaFoldDB" id="A0A5B7G5A4"/>
<reference evidence="1 2" key="1">
    <citation type="submission" date="2019-05" db="EMBL/GenBank/DDBJ databases">
        <title>Another draft genome of Portunus trituberculatus and its Hox gene families provides insights of decapod evolution.</title>
        <authorList>
            <person name="Jeong J.-H."/>
            <person name="Song I."/>
            <person name="Kim S."/>
            <person name="Choi T."/>
            <person name="Kim D."/>
            <person name="Ryu S."/>
            <person name="Kim W."/>
        </authorList>
    </citation>
    <scope>NUCLEOTIDE SEQUENCE [LARGE SCALE GENOMIC DNA]</scope>
    <source>
        <tissue evidence="1">Muscle</tissue>
    </source>
</reference>
<comment type="caution">
    <text evidence="1">The sequence shown here is derived from an EMBL/GenBank/DDBJ whole genome shotgun (WGS) entry which is preliminary data.</text>
</comment>
<evidence type="ECO:0000313" key="1">
    <source>
        <dbReference type="EMBL" id="MPC55390.1"/>
    </source>
</evidence>
<dbReference type="PANTHER" id="PTHR46888">
    <property type="entry name" value="ZINC KNUCKLE DOMAINCONTAINING PROTEIN-RELATED"/>
    <property type="match status" value="1"/>
</dbReference>
<protein>
    <submittedName>
        <fullName evidence="1">Uncharacterized protein</fullName>
    </submittedName>
</protein>
<dbReference type="PANTHER" id="PTHR46888:SF1">
    <property type="entry name" value="RIBONUCLEASE H"/>
    <property type="match status" value="1"/>
</dbReference>
<gene>
    <name evidence="1" type="ORF">E2C01_049325</name>
</gene>
<accession>A0A5B7G5A4</accession>
<dbReference type="EMBL" id="VSRR010013129">
    <property type="protein sequence ID" value="MPC55390.1"/>
    <property type="molecule type" value="Genomic_DNA"/>
</dbReference>
<proteinExistence type="predicted"/>
<keyword evidence="2" id="KW-1185">Reference proteome</keyword>
<sequence length="98" mass="10644">MFQPERVNEIYVEVLRDNGSTGCCVQEELVAPDSYAGGTVNVLLINGTQVSYPLAIVEVESPFYTGRVTAAVMKDLVAELVTGNIRGVRSFCSREATK</sequence>
<evidence type="ECO:0000313" key="2">
    <source>
        <dbReference type="Proteomes" id="UP000324222"/>
    </source>
</evidence>
<dbReference type="Proteomes" id="UP000324222">
    <property type="component" value="Unassembled WGS sequence"/>
</dbReference>
<name>A0A5B7G5A4_PORTR</name>
<organism evidence="1 2">
    <name type="scientific">Portunus trituberculatus</name>
    <name type="common">Swimming crab</name>
    <name type="synonym">Neptunus trituberculatus</name>
    <dbReference type="NCBI Taxonomy" id="210409"/>
    <lineage>
        <taxon>Eukaryota</taxon>
        <taxon>Metazoa</taxon>
        <taxon>Ecdysozoa</taxon>
        <taxon>Arthropoda</taxon>
        <taxon>Crustacea</taxon>
        <taxon>Multicrustacea</taxon>
        <taxon>Malacostraca</taxon>
        <taxon>Eumalacostraca</taxon>
        <taxon>Eucarida</taxon>
        <taxon>Decapoda</taxon>
        <taxon>Pleocyemata</taxon>
        <taxon>Brachyura</taxon>
        <taxon>Eubrachyura</taxon>
        <taxon>Portunoidea</taxon>
        <taxon>Portunidae</taxon>
        <taxon>Portuninae</taxon>
        <taxon>Portunus</taxon>
    </lineage>
</organism>